<sequence length="130" mass="14665">MYWNANNNLKMKKVIFNIMFFGLLTFLLACEGIVGGDGHVYDSQTKLPLKGVKVVLQLDGNIADSCYSDEQGFFTGSRFVGCVPDCPDARIVLRKDGFDMLAIDFDEYREKNNYNSVSKDSLILYLTPNK</sequence>
<gene>
    <name evidence="1" type="ORF">ASU31_07395</name>
</gene>
<accession>A0A0T5VS29</accession>
<evidence type="ECO:0000313" key="1">
    <source>
        <dbReference type="EMBL" id="KRT16632.1"/>
    </source>
</evidence>
<reference evidence="1 2" key="1">
    <citation type="submission" date="2015-11" db="EMBL/GenBank/DDBJ databases">
        <title>Sequence of Pedobacter ginsenosidimutans.</title>
        <authorList>
            <person name="Carson E."/>
            <person name="Keyser V."/>
            <person name="Newman J."/>
            <person name="Miller J."/>
        </authorList>
    </citation>
    <scope>NUCLEOTIDE SEQUENCE [LARGE SCALE GENOMIC DNA]</scope>
    <source>
        <strain evidence="1 2">KACC 14530</strain>
    </source>
</reference>
<evidence type="ECO:0000313" key="2">
    <source>
        <dbReference type="Proteomes" id="UP000051950"/>
    </source>
</evidence>
<evidence type="ECO:0008006" key="3">
    <source>
        <dbReference type="Google" id="ProtNLM"/>
    </source>
</evidence>
<dbReference type="EMBL" id="LMZQ01000004">
    <property type="protein sequence ID" value="KRT16632.1"/>
    <property type="molecule type" value="Genomic_DNA"/>
</dbReference>
<name>A0A0T5VS29_9SPHI</name>
<keyword evidence="2" id="KW-1185">Reference proteome</keyword>
<organism evidence="1 2">
    <name type="scientific">Pedobacter ginsenosidimutans</name>
    <dbReference type="NCBI Taxonomy" id="687842"/>
    <lineage>
        <taxon>Bacteria</taxon>
        <taxon>Pseudomonadati</taxon>
        <taxon>Bacteroidota</taxon>
        <taxon>Sphingobacteriia</taxon>
        <taxon>Sphingobacteriales</taxon>
        <taxon>Sphingobacteriaceae</taxon>
        <taxon>Pedobacter</taxon>
    </lineage>
</organism>
<dbReference type="RefSeq" id="WP_057931737.1">
    <property type="nucleotide sequence ID" value="NZ_LMZQ01000004.1"/>
</dbReference>
<dbReference type="OrthoDB" id="767890at2"/>
<protein>
    <recommendedName>
        <fullName evidence="3">Lipoprotein</fullName>
    </recommendedName>
</protein>
<proteinExistence type="predicted"/>
<dbReference type="AlphaFoldDB" id="A0A0T5VS29"/>
<comment type="caution">
    <text evidence="1">The sequence shown here is derived from an EMBL/GenBank/DDBJ whole genome shotgun (WGS) entry which is preliminary data.</text>
</comment>
<dbReference type="Proteomes" id="UP000051950">
    <property type="component" value="Unassembled WGS sequence"/>
</dbReference>